<dbReference type="InterPro" id="IPR036388">
    <property type="entry name" value="WH-like_DNA-bd_sf"/>
</dbReference>
<dbReference type="NCBIfam" id="NF033788">
    <property type="entry name" value="HTH_metalloreg"/>
    <property type="match status" value="1"/>
</dbReference>
<evidence type="ECO:0000259" key="5">
    <source>
        <dbReference type="PROSITE" id="PS50987"/>
    </source>
</evidence>
<dbReference type="CDD" id="cd00090">
    <property type="entry name" value="HTH_ARSR"/>
    <property type="match status" value="1"/>
</dbReference>
<dbReference type="RefSeq" id="WP_270454128.1">
    <property type="nucleotide sequence ID" value="NZ_JADPIE010000004.1"/>
</dbReference>
<dbReference type="Proteomes" id="UP000621436">
    <property type="component" value="Unassembled WGS sequence"/>
</dbReference>
<evidence type="ECO:0000256" key="1">
    <source>
        <dbReference type="ARBA" id="ARBA00023015"/>
    </source>
</evidence>
<gene>
    <name evidence="6" type="ORF">I0Q91_08770</name>
</gene>
<dbReference type="InterPro" id="IPR051011">
    <property type="entry name" value="Metal_resp_trans_reg"/>
</dbReference>
<dbReference type="InterPro" id="IPR011991">
    <property type="entry name" value="ArsR-like_HTH"/>
</dbReference>
<comment type="caution">
    <text evidence="6">The sequence shown here is derived from an EMBL/GenBank/DDBJ whole genome shotgun (WGS) entry which is preliminary data.</text>
</comment>
<evidence type="ECO:0000256" key="2">
    <source>
        <dbReference type="ARBA" id="ARBA00023125"/>
    </source>
</evidence>
<dbReference type="PROSITE" id="PS00846">
    <property type="entry name" value="HTH_ARSR_1"/>
    <property type="match status" value="1"/>
</dbReference>
<dbReference type="GO" id="GO:0046686">
    <property type="term" value="P:response to cadmium ion"/>
    <property type="evidence" value="ECO:0007669"/>
    <property type="project" value="UniProtKB-KW"/>
</dbReference>
<dbReference type="Gene3D" id="1.10.10.10">
    <property type="entry name" value="Winged helix-like DNA-binding domain superfamily/Winged helix DNA-binding domain"/>
    <property type="match status" value="1"/>
</dbReference>
<dbReference type="GO" id="GO:0003700">
    <property type="term" value="F:DNA-binding transcription factor activity"/>
    <property type="evidence" value="ECO:0007669"/>
    <property type="project" value="InterPro"/>
</dbReference>
<evidence type="ECO:0000256" key="3">
    <source>
        <dbReference type="ARBA" id="ARBA00023163"/>
    </source>
</evidence>
<dbReference type="PANTHER" id="PTHR43132:SF6">
    <property type="entry name" value="HTH-TYPE TRANSCRIPTIONAL REPRESSOR CZRA"/>
    <property type="match status" value="1"/>
</dbReference>
<proteinExistence type="predicted"/>
<dbReference type="GO" id="GO:0003677">
    <property type="term" value="F:DNA binding"/>
    <property type="evidence" value="ECO:0007669"/>
    <property type="project" value="UniProtKB-KW"/>
</dbReference>
<keyword evidence="4" id="KW-0105">Cadmium resistance</keyword>
<evidence type="ECO:0000313" key="7">
    <source>
        <dbReference type="Proteomes" id="UP000621436"/>
    </source>
</evidence>
<accession>A0A931AYJ9</accession>
<dbReference type="SMART" id="SM00418">
    <property type="entry name" value="HTH_ARSR"/>
    <property type="match status" value="1"/>
</dbReference>
<evidence type="ECO:0000256" key="4">
    <source>
        <dbReference type="ARBA" id="ARBA00043263"/>
    </source>
</evidence>
<dbReference type="Pfam" id="PF01022">
    <property type="entry name" value="HTH_5"/>
    <property type="match status" value="1"/>
</dbReference>
<reference evidence="6" key="1">
    <citation type="submission" date="2020-11" db="EMBL/GenBank/DDBJ databases">
        <title>Halonatronomonas betainensis gen. nov., sp. nov. a novel haloalkaliphilic representative of the family Halanaerobiacae capable of betaine degradation.</title>
        <authorList>
            <person name="Boltyanskaya Y."/>
            <person name="Kevbrin V."/>
            <person name="Detkova E."/>
            <person name="Grouzdev D.S."/>
            <person name="Koziaeva V."/>
            <person name="Zhilina T."/>
        </authorList>
    </citation>
    <scope>NUCLEOTIDE SEQUENCE</scope>
    <source>
        <strain evidence="6">Z-7014</strain>
    </source>
</reference>
<dbReference type="PROSITE" id="PS50987">
    <property type="entry name" value="HTH_ARSR_2"/>
    <property type="match status" value="1"/>
</dbReference>
<keyword evidence="1" id="KW-0805">Transcription regulation</keyword>
<dbReference type="AlphaFoldDB" id="A0A931AYJ9"/>
<dbReference type="PRINTS" id="PR00778">
    <property type="entry name" value="HTHARSR"/>
</dbReference>
<keyword evidence="3" id="KW-0804">Transcription</keyword>
<dbReference type="InterPro" id="IPR036390">
    <property type="entry name" value="WH_DNA-bd_sf"/>
</dbReference>
<dbReference type="InterPro" id="IPR018334">
    <property type="entry name" value="ArsR_HTH"/>
</dbReference>
<keyword evidence="2" id="KW-0238">DNA-binding</keyword>
<organism evidence="6 7">
    <name type="scientific">Halonatronomonas betaini</name>
    <dbReference type="NCBI Taxonomy" id="2778430"/>
    <lineage>
        <taxon>Bacteria</taxon>
        <taxon>Bacillati</taxon>
        <taxon>Bacillota</taxon>
        <taxon>Clostridia</taxon>
        <taxon>Halanaerobiales</taxon>
        <taxon>Halarsenatibacteraceae</taxon>
        <taxon>Halonatronomonas</taxon>
    </lineage>
</organism>
<dbReference type="InterPro" id="IPR001845">
    <property type="entry name" value="HTH_ArsR_DNA-bd_dom"/>
</dbReference>
<feature type="domain" description="HTH arsR-type" evidence="5">
    <location>
        <begin position="33"/>
        <end position="127"/>
    </location>
</feature>
<dbReference type="EMBL" id="JADPIE010000004">
    <property type="protein sequence ID" value="MBF8437168.1"/>
    <property type="molecule type" value="Genomic_DNA"/>
</dbReference>
<keyword evidence="7" id="KW-1185">Reference proteome</keyword>
<evidence type="ECO:0000313" key="6">
    <source>
        <dbReference type="EMBL" id="MBF8437168.1"/>
    </source>
</evidence>
<name>A0A931AYJ9_9FIRM</name>
<dbReference type="PANTHER" id="PTHR43132">
    <property type="entry name" value="ARSENICAL RESISTANCE OPERON REPRESSOR ARSR-RELATED"/>
    <property type="match status" value="1"/>
</dbReference>
<dbReference type="SUPFAM" id="SSF46785">
    <property type="entry name" value="Winged helix' DNA-binding domain"/>
    <property type="match status" value="1"/>
</dbReference>
<protein>
    <submittedName>
        <fullName evidence="6">Winged helix-turn-helix transcriptional regulator</fullName>
    </submittedName>
</protein>
<sequence>MASDLKEKSESCLTCEVFNPHEMIIELLKKKELDEDVYQRLSDIFKALSDPTRLKIINALRVKELCVCDIQEAVGLSTSAVSHQLRILRNLDLVKYRKEGRQAIYSLADEHVLALFSQGLEHVLESIPEKK</sequence>